<keyword evidence="4" id="KW-1185">Reference proteome</keyword>
<dbReference type="GO" id="GO:0020037">
    <property type="term" value="F:heme binding"/>
    <property type="evidence" value="ECO:0007669"/>
    <property type="project" value="InterPro"/>
</dbReference>
<gene>
    <name evidence="3" type="ORF">AWC30_12440</name>
</gene>
<accession>A0A1X2EHS1</accession>
<feature type="domain" description="Haemophore haem-binding" evidence="2">
    <location>
        <begin position="38"/>
        <end position="114"/>
    </location>
</feature>
<dbReference type="Pfam" id="PF16525">
    <property type="entry name" value="MHB"/>
    <property type="match status" value="1"/>
</dbReference>
<dbReference type="EMBL" id="LQPZ01000032">
    <property type="protein sequence ID" value="ORX02386.1"/>
    <property type="molecule type" value="Genomic_DNA"/>
</dbReference>
<dbReference type="OrthoDB" id="4728894at2"/>
<proteinExistence type="predicted"/>
<organism evidence="3 4">
    <name type="scientific">Mycolicibacillus trivialis</name>
    <dbReference type="NCBI Taxonomy" id="1798"/>
    <lineage>
        <taxon>Bacteria</taxon>
        <taxon>Bacillati</taxon>
        <taxon>Actinomycetota</taxon>
        <taxon>Actinomycetes</taxon>
        <taxon>Mycobacteriales</taxon>
        <taxon>Mycobacteriaceae</taxon>
        <taxon>Mycolicibacillus</taxon>
    </lineage>
</organism>
<evidence type="ECO:0000259" key="2">
    <source>
        <dbReference type="Pfam" id="PF16525"/>
    </source>
</evidence>
<name>A0A1X2EHS1_9MYCO</name>
<dbReference type="Gene3D" id="1.20.20.20">
    <property type="entry name" value="Haemophore, haem-binding domain"/>
    <property type="match status" value="1"/>
</dbReference>
<sequence>MARIRRTRTHRLVAGTAAIGLAGALAVAGPAGTAAAAPPCTAGALSTTASGVLARAGGFFDAHPEANDVITAAAKQPPQEARDSVRGYFTAHPGELLELQDIARPLTDMRNECGVELSPGHLATLIDTITE</sequence>
<comment type="caution">
    <text evidence="3">The sequence shown here is derived from an EMBL/GenBank/DDBJ whole genome shotgun (WGS) entry which is preliminary data.</text>
</comment>
<dbReference type="NCBIfam" id="TIGR04529">
    <property type="entry name" value="MTB_hemophore"/>
    <property type="match status" value="1"/>
</dbReference>
<dbReference type="AlphaFoldDB" id="A0A1X2EHS1"/>
<dbReference type="InterPro" id="IPR038378">
    <property type="entry name" value="MHB_sf"/>
</dbReference>
<feature type="signal peptide" evidence="1">
    <location>
        <begin position="1"/>
        <end position="36"/>
    </location>
</feature>
<evidence type="ECO:0000313" key="3">
    <source>
        <dbReference type="EMBL" id="ORX02386.1"/>
    </source>
</evidence>
<dbReference type="InterPro" id="IPR032407">
    <property type="entry name" value="MHB"/>
</dbReference>
<evidence type="ECO:0000256" key="1">
    <source>
        <dbReference type="SAM" id="SignalP"/>
    </source>
</evidence>
<keyword evidence="1" id="KW-0732">Signal</keyword>
<reference evidence="3 4" key="1">
    <citation type="submission" date="2016-01" db="EMBL/GenBank/DDBJ databases">
        <title>The new phylogeny of the genus Mycobacterium.</title>
        <authorList>
            <person name="Tarcisio F."/>
            <person name="Conor M."/>
            <person name="Antonella G."/>
            <person name="Elisabetta G."/>
            <person name="Giulia F.S."/>
            <person name="Sara T."/>
            <person name="Anna F."/>
            <person name="Clotilde B."/>
            <person name="Roberto B."/>
            <person name="Veronica D.S."/>
            <person name="Fabio R."/>
            <person name="Monica P."/>
            <person name="Olivier J."/>
            <person name="Enrico T."/>
            <person name="Nicola S."/>
        </authorList>
    </citation>
    <scope>NUCLEOTIDE SEQUENCE [LARGE SCALE GENOMIC DNA]</scope>
    <source>
        <strain evidence="3 4">DSM 44153</strain>
    </source>
</reference>
<evidence type="ECO:0000313" key="4">
    <source>
        <dbReference type="Proteomes" id="UP000193090"/>
    </source>
</evidence>
<protein>
    <recommendedName>
        <fullName evidence="2">Haemophore haem-binding domain-containing protein</fullName>
    </recommendedName>
</protein>
<dbReference type="RefSeq" id="WP_085110508.1">
    <property type="nucleotide sequence ID" value="NZ_LQPZ01000032.1"/>
</dbReference>
<dbReference type="STRING" id="1798.AWC30_12440"/>
<feature type="chain" id="PRO_5013344208" description="Haemophore haem-binding domain-containing protein" evidence="1">
    <location>
        <begin position="37"/>
        <end position="131"/>
    </location>
</feature>
<dbReference type="Proteomes" id="UP000193090">
    <property type="component" value="Unassembled WGS sequence"/>
</dbReference>